<evidence type="ECO:0000313" key="7">
    <source>
        <dbReference type="Proteomes" id="UP000094565"/>
    </source>
</evidence>
<dbReference type="PROSITE" id="PS51279">
    <property type="entry name" value="BCNT_C"/>
    <property type="match status" value="1"/>
</dbReference>
<dbReference type="EMBL" id="CP014585">
    <property type="protein sequence ID" value="ANZ75846.1"/>
    <property type="molecule type" value="Genomic_DNA"/>
</dbReference>
<dbReference type="OrthoDB" id="445677at2759"/>
<keyword evidence="7" id="KW-1185">Reference proteome</keyword>
<evidence type="ECO:0000256" key="3">
    <source>
        <dbReference type="ARBA" id="ARBA00025222"/>
    </source>
</evidence>
<evidence type="ECO:0000256" key="1">
    <source>
        <dbReference type="ARBA" id="ARBA00010465"/>
    </source>
</evidence>
<dbReference type="InterPro" id="IPR027124">
    <property type="entry name" value="Swc5/CFDP1/2"/>
</dbReference>
<evidence type="ECO:0000256" key="4">
    <source>
        <dbReference type="SAM" id="MobiDB-lite"/>
    </source>
</evidence>
<gene>
    <name evidence="6" type="ORF">ATY40_BA7502552</name>
</gene>
<dbReference type="GO" id="GO:0000812">
    <property type="term" value="C:Swr1 complex"/>
    <property type="evidence" value="ECO:0007669"/>
    <property type="project" value="TreeGrafter"/>
</dbReference>
<organism evidence="6 7">
    <name type="scientific">Komagataella pastoris</name>
    <name type="common">Yeast</name>
    <name type="synonym">Pichia pastoris</name>
    <dbReference type="NCBI Taxonomy" id="4922"/>
    <lineage>
        <taxon>Eukaryota</taxon>
        <taxon>Fungi</taxon>
        <taxon>Dikarya</taxon>
        <taxon>Ascomycota</taxon>
        <taxon>Saccharomycotina</taxon>
        <taxon>Pichiomycetes</taxon>
        <taxon>Pichiales</taxon>
        <taxon>Pichiaceae</taxon>
        <taxon>Komagataella</taxon>
    </lineage>
</organism>
<proteinExistence type="inferred from homology"/>
<feature type="region of interest" description="Disordered" evidence="4">
    <location>
        <begin position="1"/>
        <end position="166"/>
    </location>
</feature>
<protein>
    <recommendedName>
        <fullName evidence="2">SWR1-complex protein 5</fullName>
    </recommendedName>
</protein>
<accession>A0A1B2JCS7</accession>
<feature type="domain" description="BCNT-C" evidence="5">
    <location>
        <begin position="236"/>
        <end position="313"/>
    </location>
</feature>
<name>A0A1B2JCS7_PICPA</name>
<dbReference type="Proteomes" id="UP000094565">
    <property type="component" value="Chromosome 2"/>
</dbReference>
<dbReference type="InterPro" id="IPR011421">
    <property type="entry name" value="BCNT-C"/>
</dbReference>
<feature type="compositionally biased region" description="Basic and acidic residues" evidence="4">
    <location>
        <begin position="106"/>
        <end position="119"/>
    </location>
</feature>
<feature type="compositionally biased region" description="Acidic residues" evidence="4">
    <location>
        <begin position="71"/>
        <end position="84"/>
    </location>
</feature>
<dbReference type="PANTHER" id="PTHR48407:SF1">
    <property type="entry name" value="CRANIOFACIAL DEVELOPMENT PROTEIN 1"/>
    <property type="match status" value="1"/>
</dbReference>
<evidence type="ECO:0000259" key="5">
    <source>
        <dbReference type="PROSITE" id="PS51279"/>
    </source>
</evidence>
<feature type="compositionally biased region" description="Polar residues" evidence="4">
    <location>
        <begin position="9"/>
        <end position="29"/>
    </location>
</feature>
<comment type="function">
    <text evidence="3">Component of the SWR1 complex which mediates the ATP-dependent exchange of histone H2A for the H2A variant HZT1 leading to transcriptional regulation of selected genes by chromatin remodeling. Involved in chromosome stability.</text>
</comment>
<evidence type="ECO:0000313" key="6">
    <source>
        <dbReference type="EMBL" id="ANZ75846.1"/>
    </source>
</evidence>
<reference evidence="6 7" key="1">
    <citation type="submission" date="2016-02" db="EMBL/GenBank/DDBJ databases">
        <title>Comparative genomic and transcriptomic foundation for Pichia pastoris.</title>
        <authorList>
            <person name="Love K.R."/>
            <person name="Shah K.A."/>
            <person name="Whittaker C.A."/>
            <person name="Wu J."/>
            <person name="Bartlett M.C."/>
            <person name="Ma D."/>
            <person name="Leeson R.L."/>
            <person name="Priest M."/>
            <person name="Young S.K."/>
            <person name="Love J.C."/>
        </authorList>
    </citation>
    <scope>NUCLEOTIDE SEQUENCE [LARGE SCALE GENOMIC DNA]</scope>
    <source>
        <strain evidence="6 7">ATCC 28485</strain>
    </source>
</reference>
<feature type="compositionally biased region" description="Acidic residues" evidence="4">
    <location>
        <begin position="51"/>
        <end position="62"/>
    </location>
</feature>
<evidence type="ECO:0000256" key="2">
    <source>
        <dbReference type="ARBA" id="ARBA00019138"/>
    </source>
</evidence>
<comment type="similarity">
    <text evidence="1">Belongs to the SWC5 family.</text>
</comment>
<dbReference type="Pfam" id="PF07572">
    <property type="entry name" value="BCNT"/>
    <property type="match status" value="1"/>
</dbReference>
<dbReference type="PANTHER" id="PTHR48407">
    <property type="entry name" value="CRANIOFACIAL DEVELOPMENT PROTEIN 1"/>
    <property type="match status" value="1"/>
</dbReference>
<sequence length="314" mass="35634">MTDIHTDESGTFPSTKIQMTSSKDTQSGQVVIDEEIVVKAPTTTEPKDENSDYNESEDDDYDPTAKNNQDNDNDNGDSDDDQDFQQESNFDKLGLSAGGLIKTRRQREAENYEKEEKRAVRALTPSVDIDSVWEQLRKDSKNTQKTQSPLSNADDDKVDDSNSNSRDQMITIETSYEFAGKTVFQTKKVHVNSAEAKAYLNSVKLKNVPPKPIHRSHYNPSQILSDGKVTKRMIRRKRPSLIDKIISDPSASKLSTLEKSRLDWARYVDKHGIDAQLKTHNKGGYLEKQDFLARVDQNKDKNYREAKTATTKDH</sequence>
<dbReference type="AlphaFoldDB" id="A0A1B2JCS7"/>